<organism evidence="1">
    <name type="scientific">bioreactor metagenome</name>
    <dbReference type="NCBI Taxonomy" id="1076179"/>
    <lineage>
        <taxon>unclassified sequences</taxon>
        <taxon>metagenomes</taxon>
        <taxon>ecological metagenomes</taxon>
    </lineage>
</organism>
<sequence>MEWRGKTLVRFSERKDEKTTAQRVGELLGSHAYSGIAGFNKALAQTADFFLPDEWLGESNAVSALFDDYRRRGDDAAEQAARVREGFGSAGRIAGNVTEATVQALPGALLALLTAGGSAAAQTTSGLQAATTAAASSGLVQTLSPSMQTMLKNPMFWLAFSQSAGKNYEEAKARGAGELSAQTSAILSSLLTSGVEIGGGLETLPAELIDGASVPTVQKWVRSMLEEGREEVVQGVVEQLTAKLLYDADKPYLSASDLDAVLNPLRSAQEFGIGAAVGGILGGGQLGAATLINRTQADAPLLDYIRGFQESGDLDGAGRHMQNKSAVGLDLASAEVKAAALDTPLTQSLSSGEISRRITNLLGALEEADTAIAVRPNGITDTQLSLLLDRLYDATSLKSQFPGALSRSLKEVEDGLLDFRIAREWDTASDGGYSTAAQRKAWGVLMRRLSSGPLPDLVKWIDNGGNTAEQYSLLEQVGPVGYDSFGQAKDTQTDSQIESIWDGYEQKNSPLTEGAGNAGKIPWDSWQGYEKVTQNGKTYAKVGDRMYSEHAVNRMQPSGNRFGINIYEGLNGEDYGRSIAPQYVEDVINSAKPVFQPRTGNYSYALGNVEVIVNPQGAVVTILTYK</sequence>
<dbReference type="AlphaFoldDB" id="A0A644ZDF8"/>
<protein>
    <submittedName>
        <fullName evidence="1">Uncharacterized protein</fullName>
    </submittedName>
</protein>
<comment type="caution">
    <text evidence="1">The sequence shown here is derived from an EMBL/GenBank/DDBJ whole genome shotgun (WGS) entry which is preliminary data.</text>
</comment>
<dbReference type="EMBL" id="VSSQ01007705">
    <property type="protein sequence ID" value="MPM36743.1"/>
    <property type="molecule type" value="Genomic_DNA"/>
</dbReference>
<name>A0A644ZDF8_9ZZZZ</name>
<evidence type="ECO:0000313" key="1">
    <source>
        <dbReference type="EMBL" id="MPM36743.1"/>
    </source>
</evidence>
<accession>A0A644ZDF8</accession>
<reference evidence="1" key="1">
    <citation type="submission" date="2019-08" db="EMBL/GenBank/DDBJ databases">
        <authorList>
            <person name="Kucharzyk K."/>
            <person name="Murdoch R.W."/>
            <person name="Higgins S."/>
            <person name="Loffler F."/>
        </authorList>
    </citation>
    <scope>NUCLEOTIDE SEQUENCE</scope>
</reference>
<proteinExistence type="predicted"/>
<gene>
    <name evidence="1" type="ORF">SDC9_83345</name>
</gene>